<feature type="compositionally biased region" description="Low complexity" evidence="1">
    <location>
        <begin position="388"/>
        <end position="400"/>
    </location>
</feature>
<dbReference type="Proteomes" id="UP000030763">
    <property type="component" value="Unassembled WGS sequence"/>
</dbReference>
<dbReference type="GeneID" id="25337661"/>
<keyword evidence="3" id="KW-0238">DNA-binding</keyword>
<protein>
    <submittedName>
        <fullName evidence="3">Myb-like DNA-binding domain-containing protein, putative</fullName>
    </submittedName>
</protein>
<proteinExistence type="predicted"/>
<dbReference type="PANTHER" id="PTHR47340">
    <property type="entry name" value="DUPLICATED HOMEODOMAIN-LIKE SUPERFAMILY PROTEIN"/>
    <property type="match status" value="1"/>
</dbReference>
<evidence type="ECO:0000256" key="1">
    <source>
        <dbReference type="SAM" id="MobiDB-lite"/>
    </source>
</evidence>
<dbReference type="GO" id="GO:0003677">
    <property type="term" value="F:DNA binding"/>
    <property type="evidence" value="ECO:0007669"/>
    <property type="project" value="UniProtKB-KW"/>
</dbReference>
<dbReference type="InterPro" id="IPR017884">
    <property type="entry name" value="SANT_dom"/>
</dbReference>
<dbReference type="PROSITE" id="PS51293">
    <property type="entry name" value="SANT"/>
    <property type="match status" value="1"/>
</dbReference>
<reference evidence="3" key="1">
    <citation type="submission" date="2013-10" db="EMBL/GenBank/DDBJ databases">
        <title>Genomic analysis of the causative agents of coccidiosis in chickens.</title>
        <authorList>
            <person name="Reid A.J."/>
            <person name="Blake D."/>
            <person name="Billington K."/>
            <person name="Browne H."/>
            <person name="Dunn M."/>
            <person name="Hung S."/>
            <person name="Kawahara F."/>
            <person name="Miranda-Saavedra D."/>
            <person name="Mourier T."/>
            <person name="Nagra H."/>
            <person name="Otto T.D."/>
            <person name="Rawlings N."/>
            <person name="Sanchez A."/>
            <person name="Sanders M."/>
            <person name="Subramaniam C."/>
            <person name="Tay Y."/>
            <person name="Dear P."/>
            <person name="Doerig C."/>
            <person name="Gruber A."/>
            <person name="Parkinson J."/>
            <person name="Shirley M."/>
            <person name="Wan K.L."/>
            <person name="Berriman M."/>
            <person name="Tomley F."/>
            <person name="Pain A."/>
        </authorList>
    </citation>
    <scope>NUCLEOTIDE SEQUENCE [LARGE SCALE GENOMIC DNA]</scope>
    <source>
        <strain evidence="3">Weybridge</strain>
    </source>
</reference>
<organism evidence="3 4">
    <name type="scientific">Eimeria maxima</name>
    <name type="common">Coccidian parasite</name>
    <dbReference type="NCBI Taxonomy" id="5804"/>
    <lineage>
        <taxon>Eukaryota</taxon>
        <taxon>Sar</taxon>
        <taxon>Alveolata</taxon>
        <taxon>Apicomplexa</taxon>
        <taxon>Conoidasida</taxon>
        <taxon>Coccidia</taxon>
        <taxon>Eucoccidiorida</taxon>
        <taxon>Eimeriorina</taxon>
        <taxon>Eimeriidae</taxon>
        <taxon>Eimeria</taxon>
    </lineage>
</organism>
<dbReference type="SUPFAM" id="SSF46689">
    <property type="entry name" value="Homeodomain-like"/>
    <property type="match status" value="1"/>
</dbReference>
<dbReference type="VEuPathDB" id="ToxoDB:EMWEY_00036750"/>
<dbReference type="InterPro" id="IPR001005">
    <property type="entry name" value="SANT/Myb"/>
</dbReference>
<accession>U6M9T7</accession>
<dbReference type="AlphaFoldDB" id="U6M9T7"/>
<dbReference type="InterPro" id="IPR009057">
    <property type="entry name" value="Homeodomain-like_sf"/>
</dbReference>
<feature type="region of interest" description="Disordered" evidence="1">
    <location>
        <begin position="473"/>
        <end position="497"/>
    </location>
</feature>
<dbReference type="SMART" id="SM00717">
    <property type="entry name" value="SANT"/>
    <property type="match status" value="1"/>
</dbReference>
<keyword evidence="4" id="KW-1185">Reference proteome</keyword>
<feature type="non-terminal residue" evidence="3">
    <location>
        <position position="1"/>
    </location>
</feature>
<gene>
    <name evidence="3" type="ORF">EMWEY_00036750</name>
</gene>
<feature type="domain" description="SANT" evidence="2">
    <location>
        <begin position="110"/>
        <end position="161"/>
    </location>
</feature>
<evidence type="ECO:0000313" key="3">
    <source>
        <dbReference type="EMBL" id="CDJ60977.1"/>
    </source>
</evidence>
<dbReference type="RefSeq" id="XP_013337627.1">
    <property type="nucleotide sequence ID" value="XM_013482173.1"/>
</dbReference>
<evidence type="ECO:0000259" key="2">
    <source>
        <dbReference type="PROSITE" id="PS51293"/>
    </source>
</evidence>
<dbReference type="PANTHER" id="PTHR47340:SF1">
    <property type="entry name" value="DUPLICATED HOMEODOMAIN-LIKE SUPERFAMILY PROTEIN"/>
    <property type="match status" value="1"/>
</dbReference>
<feature type="region of interest" description="Disordered" evidence="1">
    <location>
        <begin position="1"/>
        <end position="24"/>
    </location>
</feature>
<dbReference type="OrthoDB" id="10258692at2759"/>
<sequence>RRTLRGEAGNDRQRAKEEAASRESKREWMQANFSNLTGPGVFWRESCLFSQGQSLRQRLQKQQQENGGVHPIELIQTDPDWAIFDWERECGYTCNSTRVFEPLEQEAERKAVTVWAEAEARTFVEKYLMYPKNFEKIAACLDGKTTRDCVDFYYRFKFKFGLKRKLQELEDGTRIKKKNRHIGSKQIRREELVHEAVAALSAECGTELMRSFNDRNFLPFDVYSDHLLHREALHSTLKDPASCRGEDWGEGESDSAEIFVENMNDGYFLPATTKGLVVPGRVVSIPSEAPLWGPPQRCFVPGCLLIDSPGSQPQQQQQQFMLQQEAVSDGAAAAAAPVSPPAAPLPLTLKSTQLDTLLTCMQVASRRFCPQDDEGGPSYMTRSRAARARPGPSGPQGAPPNLQHLGAAGIRSGAVGAPMFGGAGVPGQLSPAARAVDCLLSRLRNIVRSMHQNTRLGARERRRGIAEDVEVGILPVPDSPAPSVRAGEDEVPPTIAE</sequence>
<dbReference type="EMBL" id="HG721972">
    <property type="protein sequence ID" value="CDJ60977.1"/>
    <property type="molecule type" value="Genomic_DNA"/>
</dbReference>
<dbReference type="Gene3D" id="1.10.10.60">
    <property type="entry name" value="Homeodomain-like"/>
    <property type="match status" value="1"/>
</dbReference>
<reference evidence="3" key="2">
    <citation type="submission" date="2013-10" db="EMBL/GenBank/DDBJ databases">
        <authorList>
            <person name="Aslett M."/>
        </authorList>
    </citation>
    <scope>NUCLEOTIDE SEQUENCE [LARGE SCALE GENOMIC DNA]</scope>
    <source>
        <strain evidence="3">Weybridge</strain>
    </source>
</reference>
<dbReference type="OMA" id="CGTELMR"/>
<evidence type="ECO:0000313" key="4">
    <source>
        <dbReference type="Proteomes" id="UP000030763"/>
    </source>
</evidence>
<name>U6M9T7_EIMMA</name>
<feature type="region of interest" description="Disordered" evidence="1">
    <location>
        <begin position="371"/>
        <end position="405"/>
    </location>
</feature>